<accession>A0A1I6ILN8</accession>
<dbReference type="Proteomes" id="UP000243250">
    <property type="component" value="Unassembled WGS sequence"/>
</dbReference>
<name>A0A1I6ILN8_9EURY</name>
<dbReference type="EMBL" id="FOYS01000006">
    <property type="protein sequence ID" value="SFR67549.1"/>
    <property type="molecule type" value="Genomic_DNA"/>
</dbReference>
<proteinExistence type="predicted"/>
<evidence type="ECO:0000313" key="2">
    <source>
        <dbReference type="EMBL" id="SFR67549.1"/>
    </source>
</evidence>
<keyword evidence="3" id="KW-1185">Reference proteome</keyword>
<feature type="region of interest" description="Disordered" evidence="1">
    <location>
        <begin position="96"/>
        <end position="115"/>
    </location>
</feature>
<protein>
    <submittedName>
        <fullName evidence="2">Uncharacterized protein</fullName>
    </submittedName>
</protein>
<sequence length="115" mass="11863">MVSDVATVSDDVRERLGDRLSGLVAADDRSTFADAEELAYAEGRVRVVVELAAGANLPSSPPLDVEARHDPFVQAFVAVDDLPALARAESVRAVRPPQSPVAADLATALGPGGGT</sequence>
<evidence type="ECO:0000313" key="3">
    <source>
        <dbReference type="Proteomes" id="UP000243250"/>
    </source>
</evidence>
<organism evidence="2 3">
    <name type="scientific">Halogeometricum limi</name>
    <dbReference type="NCBI Taxonomy" id="555875"/>
    <lineage>
        <taxon>Archaea</taxon>
        <taxon>Methanobacteriati</taxon>
        <taxon>Methanobacteriota</taxon>
        <taxon>Stenosarchaea group</taxon>
        <taxon>Halobacteria</taxon>
        <taxon>Halobacteriales</taxon>
        <taxon>Haloferacaceae</taxon>
        <taxon>Halogeometricum</taxon>
    </lineage>
</organism>
<gene>
    <name evidence="2" type="ORF">SAMN04488124_3375</name>
</gene>
<dbReference type="STRING" id="555875.SAMN04488124_3375"/>
<dbReference type="AlphaFoldDB" id="A0A1I6ILN8"/>
<reference evidence="3" key="1">
    <citation type="submission" date="2016-10" db="EMBL/GenBank/DDBJ databases">
        <authorList>
            <person name="Varghese N."/>
            <person name="Submissions S."/>
        </authorList>
    </citation>
    <scope>NUCLEOTIDE SEQUENCE [LARGE SCALE GENOMIC DNA]</scope>
    <source>
        <strain evidence="3">CGMCC 1.8711</strain>
    </source>
</reference>
<evidence type="ECO:0000256" key="1">
    <source>
        <dbReference type="SAM" id="MobiDB-lite"/>
    </source>
</evidence>